<dbReference type="Proteomes" id="UP001219934">
    <property type="component" value="Unassembled WGS sequence"/>
</dbReference>
<sequence>MTSFSYSAHLKKNTDKKHCCVQARVSFQFTKEPVFSGLCSSAHTVEGLSGCHKERWPQDLLVEVTRTEPSPSLSGHDFLSRISPPSCPPQWLTIQQHFGITEIGSVQLSPADLTTDTLCAQKPRKQGFSLYHPPLENTYTSVGYP</sequence>
<accession>A0AAD6ADJ2</accession>
<protein>
    <submittedName>
        <fullName evidence="1">Uncharacterized protein</fullName>
    </submittedName>
</protein>
<name>A0AAD6ADJ2_9TELE</name>
<comment type="caution">
    <text evidence="1">The sequence shown here is derived from an EMBL/GenBank/DDBJ whole genome shotgun (WGS) entry which is preliminary data.</text>
</comment>
<gene>
    <name evidence="1" type="ORF">JOQ06_027857</name>
</gene>
<evidence type="ECO:0000313" key="1">
    <source>
        <dbReference type="EMBL" id="KAJ4922600.1"/>
    </source>
</evidence>
<proteinExistence type="predicted"/>
<dbReference type="AlphaFoldDB" id="A0AAD6ADJ2"/>
<evidence type="ECO:0000313" key="2">
    <source>
        <dbReference type="Proteomes" id="UP001219934"/>
    </source>
</evidence>
<reference evidence="1" key="1">
    <citation type="submission" date="2022-11" db="EMBL/GenBank/DDBJ databases">
        <title>Chromosome-level genome of Pogonophryne albipinna.</title>
        <authorList>
            <person name="Jo E."/>
        </authorList>
    </citation>
    <scope>NUCLEOTIDE SEQUENCE</scope>
    <source>
        <strain evidence="1">SGF0006</strain>
        <tissue evidence="1">Muscle</tissue>
    </source>
</reference>
<dbReference type="EMBL" id="JAPTMU010000064">
    <property type="protein sequence ID" value="KAJ4922600.1"/>
    <property type="molecule type" value="Genomic_DNA"/>
</dbReference>
<keyword evidence="2" id="KW-1185">Reference proteome</keyword>
<organism evidence="1 2">
    <name type="scientific">Pogonophryne albipinna</name>
    <dbReference type="NCBI Taxonomy" id="1090488"/>
    <lineage>
        <taxon>Eukaryota</taxon>
        <taxon>Metazoa</taxon>
        <taxon>Chordata</taxon>
        <taxon>Craniata</taxon>
        <taxon>Vertebrata</taxon>
        <taxon>Euteleostomi</taxon>
        <taxon>Actinopterygii</taxon>
        <taxon>Neopterygii</taxon>
        <taxon>Teleostei</taxon>
        <taxon>Neoteleostei</taxon>
        <taxon>Acanthomorphata</taxon>
        <taxon>Eupercaria</taxon>
        <taxon>Perciformes</taxon>
        <taxon>Notothenioidei</taxon>
        <taxon>Pogonophryne</taxon>
    </lineage>
</organism>